<evidence type="ECO:0000256" key="1">
    <source>
        <dbReference type="SAM" id="Coils"/>
    </source>
</evidence>
<dbReference type="EMBL" id="QFLI01000007">
    <property type="protein sequence ID" value="PXX98858.1"/>
    <property type="molecule type" value="Genomic_DNA"/>
</dbReference>
<evidence type="ECO:0000313" key="3">
    <source>
        <dbReference type="Proteomes" id="UP000248079"/>
    </source>
</evidence>
<comment type="caution">
    <text evidence="2">The sequence shown here is derived from an EMBL/GenBank/DDBJ whole genome shotgun (WGS) entry which is preliminary data.</text>
</comment>
<evidence type="ECO:0000313" key="2">
    <source>
        <dbReference type="EMBL" id="PXX98858.1"/>
    </source>
</evidence>
<organism evidence="2 3">
    <name type="scientific">Marinifilum breve</name>
    <dbReference type="NCBI Taxonomy" id="2184082"/>
    <lineage>
        <taxon>Bacteria</taxon>
        <taxon>Pseudomonadati</taxon>
        <taxon>Bacteroidota</taxon>
        <taxon>Bacteroidia</taxon>
        <taxon>Marinilabiliales</taxon>
        <taxon>Marinifilaceae</taxon>
    </lineage>
</organism>
<dbReference type="OrthoDB" id="1467932at2"/>
<accession>A0A2V3ZYM3</accession>
<dbReference type="AlphaFoldDB" id="A0A2V3ZYM3"/>
<sequence>MMDQESNEIIISLKQRIEELISLYKKSKEEKETLIHEKIELMEKVETLSREKSELEHHYDTLKLAKTLSSNSEDSHEAKLKINRIVREIDKCIALLNR</sequence>
<keyword evidence="1" id="KW-0175">Coiled coil</keyword>
<keyword evidence="3" id="KW-1185">Reference proteome</keyword>
<protein>
    <submittedName>
        <fullName evidence="2">Uncharacterized protein</fullName>
    </submittedName>
</protein>
<name>A0A2V3ZYM3_9BACT</name>
<dbReference type="Proteomes" id="UP000248079">
    <property type="component" value="Unassembled WGS sequence"/>
</dbReference>
<gene>
    <name evidence="2" type="ORF">DF185_15905</name>
</gene>
<feature type="coiled-coil region" evidence="1">
    <location>
        <begin position="10"/>
        <end position="65"/>
    </location>
</feature>
<reference evidence="2 3" key="1">
    <citation type="submission" date="2018-05" db="EMBL/GenBank/DDBJ databases">
        <title>Marinifilum breve JC075T sp. nov., a marine bacterium isolated from Yongle Blue Hole in the South China Sea.</title>
        <authorList>
            <person name="Fu T."/>
        </authorList>
    </citation>
    <scope>NUCLEOTIDE SEQUENCE [LARGE SCALE GENOMIC DNA]</scope>
    <source>
        <strain evidence="2 3">JC075</strain>
    </source>
</reference>
<proteinExistence type="predicted"/>
<dbReference type="RefSeq" id="WP_110361749.1">
    <property type="nucleotide sequence ID" value="NZ_QFLI01000007.1"/>
</dbReference>